<feature type="domain" description="Serine hydroxymethyltransferase-like" evidence="10">
    <location>
        <begin position="19"/>
        <end position="412"/>
    </location>
</feature>
<proteinExistence type="inferred from homology"/>
<keyword evidence="7 8" id="KW-0663">Pyridoxal phosphate</keyword>
<dbReference type="GO" id="GO:0030170">
    <property type="term" value="F:pyridoxal phosphate binding"/>
    <property type="evidence" value="ECO:0007669"/>
    <property type="project" value="InterPro"/>
</dbReference>
<dbReference type="SUPFAM" id="SSF53383">
    <property type="entry name" value="PLP-dependent transferases"/>
    <property type="match status" value="1"/>
</dbReference>
<dbReference type="Gene3D" id="3.40.640.10">
    <property type="entry name" value="Type I PLP-dependent aspartate aminotransferase-like (Major domain)"/>
    <property type="match status" value="1"/>
</dbReference>
<dbReference type="Gene3D" id="3.90.1150.10">
    <property type="entry name" value="Aspartate Aminotransferase, domain 1"/>
    <property type="match status" value="1"/>
</dbReference>
<keyword evidence="5 9" id="KW-0554">One-carbon metabolism</keyword>
<evidence type="ECO:0000256" key="8">
    <source>
        <dbReference type="PIRSR" id="PIRSR000412-50"/>
    </source>
</evidence>
<dbReference type="HAMAP" id="MF_00051">
    <property type="entry name" value="SHMT"/>
    <property type="match status" value="1"/>
</dbReference>
<gene>
    <name evidence="11" type="ORF">Zmor_008913</name>
</gene>
<dbReference type="GO" id="GO:0004372">
    <property type="term" value="F:glycine hydroxymethyltransferase activity"/>
    <property type="evidence" value="ECO:0007669"/>
    <property type="project" value="UniProtKB-EC"/>
</dbReference>
<evidence type="ECO:0000256" key="9">
    <source>
        <dbReference type="RuleBase" id="RU000585"/>
    </source>
</evidence>
<evidence type="ECO:0000256" key="6">
    <source>
        <dbReference type="ARBA" id="ARBA00022679"/>
    </source>
</evidence>
<evidence type="ECO:0000256" key="1">
    <source>
        <dbReference type="ARBA" id="ARBA00001933"/>
    </source>
</evidence>
<comment type="similarity">
    <text evidence="4 9">Belongs to the SHMT family.</text>
</comment>
<accession>A0AA38HM03</accession>
<comment type="cofactor">
    <cofactor evidence="1 8 9">
        <name>pyridoxal 5'-phosphate</name>
        <dbReference type="ChEBI" id="CHEBI:597326"/>
    </cofactor>
</comment>
<dbReference type="PANTHER" id="PTHR11680">
    <property type="entry name" value="SERINE HYDROXYMETHYLTRANSFERASE"/>
    <property type="match status" value="1"/>
</dbReference>
<dbReference type="InterPro" id="IPR015421">
    <property type="entry name" value="PyrdxlP-dep_Trfase_major"/>
</dbReference>
<dbReference type="InterPro" id="IPR015422">
    <property type="entry name" value="PyrdxlP-dep_Trfase_small"/>
</dbReference>
<dbReference type="GO" id="GO:0035999">
    <property type="term" value="P:tetrahydrofolate interconversion"/>
    <property type="evidence" value="ECO:0007669"/>
    <property type="project" value="InterPro"/>
</dbReference>
<dbReference type="GO" id="GO:0019264">
    <property type="term" value="P:glycine biosynthetic process from serine"/>
    <property type="evidence" value="ECO:0007669"/>
    <property type="project" value="InterPro"/>
</dbReference>
<dbReference type="InterPro" id="IPR019798">
    <property type="entry name" value="Ser_HO-MeTrfase_PLP_BS"/>
</dbReference>
<protein>
    <recommendedName>
        <fullName evidence="9">Serine hydroxymethyltransferase</fullName>
        <ecNumber evidence="9">2.1.2.1</ecNumber>
    </recommendedName>
</protein>
<name>A0AA38HM03_9CUCU</name>
<dbReference type="PIRSF" id="PIRSF000412">
    <property type="entry name" value="SHMT"/>
    <property type="match status" value="1"/>
</dbReference>
<dbReference type="EC" id="2.1.2.1" evidence="9"/>
<dbReference type="Proteomes" id="UP001168821">
    <property type="component" value="Unassembled WGS sequence"/>
</dbReference>
<evidence type="ECO:0000256" key="7">
    <source>
        <dbReference type="ARBA" id="ARBA00022898"/>
    </source>
</evidence>
<dbReference type="PANTHER" id="PTHR11680:SF35">
    <property type="entry name" value="SERINE HYDROXYMETHYLTRANSFERASE 1"/>
    <property type="match status" value="1"/>
</dbReference>
<keyword evidence="6 9" id="KW-0808">Transferase</keyword>
<evidence type="ECO:0000259" key="10">
    <source>
        <dbReference type="Pfam" id="PF00464"/>
    </source>
</evidence>
<comment type="pathway">
    <text evidence="3 9">One-carbon metabolism; tetrahydrofolate interconversion.</text>
</comment>
<evidence type="ECO:0000256" key="4">
    <source>
        <dbReference type="ARBA" id="ARBA00006376"/>
    </source>
</evidence>
<dbReference type="EMBL" id="JALNTZ010002539">
    <property type="protein sequence ID" value="KAJ3616962.1"/>
    <property type="molecule type" value="Genomic_DNA"/>
</dbReference>
<dbReference type="AlphaFoldDB" id="A0AA38HM03"/>
<comment type="caution">
    <text evidence="11">The sequence shown here is derived from an EMBL/GenBank/DDBJ whole genome shotgun (WGS) entry which is preliminary data.</text>
</comment>
<dbReference type="GO" id="GO:0005739">
    <property type="term" value="C:mitochondrion"/>
    <property type="evidence" value="ECO:0007669"/>
    <property type="project" value="TreeGrafter"/>
</dbReference>
<keyword evidence="12" id="KW-1185">Reference proteome</keyword>
<evidence type="ECO:0000256" key="2">
    <source>
        <dbReference type="ARBA" id="ARBA00002224"/>
    </source>
</evidence>
<organism evidence="11 12">
    <name type="scientific">Zophobas morio</name>
    <dbReference type="NCBI Taxonomy" id="2755281"/>
    <lineage>
        <taxon>Eukaryota</taxon>
        <taxon>Metazoa</taxon>
        <taxon>Ecdysozoa</taxon>
        <taxon>Arthropoda</taxon>
        <taxon>Hexapoda</taxon>
        <taxon>Insecta</taxon>
        <taxon>Pterygota</taxon>
        <taxon>Neoptera</taxon>
        <taxon>Endopterygota</taxon>
        <taxon>Coleoptera</taxon>
        <taxon>Polyphaga</taxon>
        <taxon>Cucujiformia</taxon>
        <taxon>Tenebrionidae</taxon>
        <taxon>Zophobas</taxon>
    </lineage>
</organism>
<evidence type="ECO:0000313" key="12">
    <source>
        <dbReference type="Proteomes" id="UP001168821"/>
    </source>
</evidence>
<dbReference type="InterPro" id="IPR049943">
    <property type="entry name" value="Ser_HO-MeTrfase-like"/>
</dbReference>
<dbReference type="FunFam" id="3.40.640.10:FF:000050">
    <property type="entry name" value="Serine hydroxymethyltransferase"/>
    <property type="match status" value="1"/>
</dbReference>
<sequence length="472" mass="52580">MLARISMSRRLSNFLCDSLESCDPEIYDLIELEKKRQFYSLELIASENFTSRACLEALGSVLTNKYSEGLPGMRYYGGNEVIDEIENLCKKRCLEAFELDPSKWGVNVQSYSGSTANFSVYTALLKPFDRLMGLDLPHGGHLSHGFQTSKKKISSSSIYFTSMPYQTDPKTGLIDYNKLEESADLFRPNLIICGASAYPRDWDFQRFRKIADRHEAYLVMDMAHTSGLIAAKQANNPFDYCDVITSTTHKTLRGPRAGIIFYRKPVSETEKFLSDLESRINFAVFPSCQGGPHNHQIASIAVAMKQVSLPEFKDYIVQVKKNAVALANSLISLGYRLVTGGTDNHCILWDLRPLGLTGSKLEKLCEKVSISLNKNSVPKDTSALSPGGVRIGTPALTSRGFKETDFVEVAEFLHRAVHLCLEIQVETGKALPCFLKALENNPKLNALKTAVEAFASKFEMPGFDISDTNNKI</sequence>
<dbReference type="NCBIfam" id="NF000586">
    <property type="entry name" value="PRK00011.1"/>
    <property type="match status" value="1"/>
</dbReference>
<comment type="function">
    <text evidence="2 9">Interconversion of serine and glycine.</text>
</comment>
<evidence type="ECO:0000256" key="5">
    <source>
        <dbReference type="ARBA" id="ARBA00022563"/>
    </source>
</evidence>
<dbReference type="CDD" id="cd00378">
    <property type="entry name" value="SHMT"/>
    <property type="match status" value="1"/>
</dbReference>
<dbReference type="InterPro" id="IPR015424">
    <property type="entry name" value="PyrdxlP-dep_Trfase"/>
</dbReference>
<feature type="modified residue" description="N6-(pyridoxal phosphate)lysine" evidence="8">
    <location>
        <position position="250"/>
    </location>
</feature>
<reference evidence="11" key="1">
    <citation type="journal article" date="2023" name="G3 (Bethesda)">
        <title>Whole genome assemblies of Zophobas morio and Tenebrio molitor.</title>
        <authorList>
            <person name="Kaur S."/>
            <person name="Stinson S.A."/>
            <person name="diCenzo G.C."/>
        </authorList>
    </citation>
    <scope>NUCLEOTIDE SEQUENCE</scope>
    <source>
        <strain evidence="11">QUZm001</strain>
    </source>
</reference>
<evidence type="ECO:0000256" key="3">
    <source>
        <dbReference type="ARBA" id="ARBA00004777"/>
    </source>
</evidence>
<dbReference type="Pfam" id="PF00464">
    <property type="entry name" value="SHMT"/>
    <property type="match status" value="1"/>
</dbReference>
<dbReference type="InterPro" id="IPR001085">
    <property type="entry name" value="Ser_HO-MeTrfase"/>
</dbReference>
<comment type="catalytic activity">
    <reaction evidence="9">
        <text>(6R)-5,10-methylene-5,6,7,8-tetrahydrofolate + glycine + H2O = (6S)-5,6,7,8-tetrahydrofolate + L-serine</text>
        <dbReference type="Rhea" id="RHEA:15481"/>
        <dbReference type="ChEBI" id="CHEBI:15377"/>
        <dbReference type="ChEBI" id="CHEBI:15636"/>
        <dbReference type="ChEBI" id="CHEBI:33384"/>
        <dbReference type="ChEBI" id="CHEBI:57305"/>
        <dbReference type="ChEBI" id="CHEBI:57453"/>
        <dbReference type="EC" id="2.1.2.1"/>
    </reaction>
</comment>
<dbReference type="PROSITE" id="PS00096">
    <property type="entry name" value="SHMT"/>
    <property type="match status" value="1"/>
</dbReference>
<dbReference type="InterPro" id="IPR039429">
    <property type="entry name" value="SHMT-like_dom"/>
</dbReference>
<evidence type="ECO:0000313" key="11">
    <source>
        <dbReference type="EMBL" id="KAJ3616962.1"/>
    </source>
</evidence>